<keyword evidence="11" id="KW-1185">Reference proteome</keyword>
<evidence type="ECO:0000256" key="7">
    <source>
        <dbReference type="ARBA" id="ARBA00054744"/>
    </source>
</evidence>
<dbReference type="GO" id="GO:0070628">
    <property type="term" value="F:proteasome binding"/>
    <property type="evidence" value="ECO:0007669"/>
    <property type="project" value="TreeGrafter"/>
</dbReference>
<dbReference type="PROSITE" id="PS51917">
    <property type="entry name" value="PRU"/>
    <property type="match status" value="1"/>
</dbReference>
<dbReference type="InterPro" id="IPR038633">
    <property type="entry name" value="Rpn13/ADRM1_Pru_sf"/>
</dbReference>
<feature type="compositionally biased region" description="Basic and acidic residues" evidence="9">
    <location>
        <begin position="262"/>
        <end position="284"/>
    </location>
</feature>
<evidence type="ECO:0000256" key="6">
    <source>
        <dbReference type="ARBA" id="ARBA00023242"/>
    </source>
</evidence>
<dbReference type="CDD" id="cd13314">
    <property type="entry name" value="PH_Rpn13"/>
    <property type="match status" value="1"/>
</dbReference>
<comment type="subcellular location">
    <subcellularLocation>
        <location evidence="2">Cytoplasm</location>
    </subcellularLocation>
    <subcellularLocation>
        <location evidence="1">Nucleus</location>
    </subcellularLocation>
</comment>
<evidence type="ECO:0000256" key="8">
    <source>
        <dbReference type="ARBA" id="ARBA00070663"/>
    </source>
</evidence>
<dbReference type="InterPro" id="IPR006773">
    <property type="entry name" value="Rpn13/ADRM1"/>
</dbReference>
<evidence type="ECO:0000256" key="1">
    <source>
        <dbReference type="ARBA" id="ARBA00004123"/>
    </source>
</evidence>
<feature type="compositionally biased region" description="Polar residues" evidence="9">
    <location>
        <begin position="196"/>
        <end position="218"/>
    </location>
</feature>
<dbReference type="OrthoDB" id="340431at2759"/>
<feature type="compositionally biased region" description="Basic and acidic residues" evidence="9">
    <location>
        <begin position="304"/>
        <end position="319"/>
    </location>
</feature>
<evidence type="ECO:0000256" key="2">
    <source>
        <dbReference type="ARBA" id="ARBA00004496"/>
    </source>
</evidence>
<protein>
    <recommendedName>
        <fullName evidence="8">Proteasomal ubiquitin receptor ADRM1 homolog</fullName>
    </recommendedName>
</protein>
<proteinExistence type="inferred from homology"/>
<accession>A0A6J2UGG3</accession>
<dbReference type="Proteomes" id="UP000504634">
    <property type="component" value="Unplaced"/>
</dbReference>
<dbReference type="AlphaFoldDB" id="A0A6J2UGG3"/>
<evidence type="ECO:0000256" key="4">
    <source>
        <dbReference type="ARBA" id="ARBA00022490"/>
    </source>
</evidence>
<dbReference type="PANTHER" id="PTHR12225:SF0">
    <property type="entry name" value="PROTEASOMAL UBIQUITIN RECEPTOR ADRM1"/>
    <property type="match status" value="1"/>
</dbReference>
<comment type="similarity">
    <text evidence="3">Belongs to the ADRM1 family.</text>
</comment>
<dbReference type="Pfam" id="PF04683">
    <property type="entry name" value="Rpn13_ADRM1_Pru"/>
    <property type="match status" value="1"/>
</dbReference>
<evidence type="ECO:0000256" key="9">
    <source>
        <dbReference type="SAM" id="MobiDB-lite"/>
    </source>
</evidence>
<name>A0A6J2UGG3_DROLE</name>
<evidence type="ECO:0000256" key="5">
    <source>
        <dbReference type="ARBA" id="ARBA00022942"/>
    </source>
</evidence>
<evidence type="ECO:0000313" key="12">
    <source>
        <dbReference type="RefSeq" id="XP_030386493.1"/>
    </source>
</evidence>
<dbReference type="PANTHER" id="PTHR12225">
    <property type="entry name" value="ADHESION REGULATING MOLECULE 1 110 KDA CELL MEMBRANE GLYCOPROTEIN"/>
    <property type="match status" value="1"/>
</dbReference>
<dbReference type="GO" id="GO:0005737">
    <property type="term" value="C:cytoplasm"/>
    <property type="evidence" value="ECO:0007669"/>
    <property type="project" value="UniProtKB-SubCell"/>
</dbReference>
<reference evidence="12" key="1">
    <citation type="submission" date="2025-08" db="UniProtKB">
        <authorList>
            <consortium name="RefSeq"/>
        </authorList>
    </citation>
    <scope>IDENTIFICATION</scope>
    <source>
        <strain evidence="12">11010-0011.00</strain>
        <tissue evidence="12">Whole body</tissue>
    </source>
</reference>
<evidence type="ECO:0000313" key="11">
    <source>
        <dbReference type="Proteomes" id="UP000504634"/>
    </source>
</evidence>
<keyword evidence="4" id="KW-0963">Cytoplasm</keyword>
<feature type="region of interest" description="Disordered" evidence="9">
    <location>
        <begin position="196"/>
        <end position="340"/>
    </location>
</feature>
<sequence>MFGNRGLFSGSGRNCNHLVEFRAGRMNLVGKVVHADVRKGLLYMLQSGNGLMHLCWKDRGTDMVEEDLIVFPNDFECQRMHQCVTGRVYLLKFRESTRRLFFWMQEPRTDRDEEYFQRINFLLNNPPVLRQRQVQHPLNILSRPQLIALLEGFGSLRGLNGMLDDMNYRMALMREFFNGDRSGPMQGLQNVIMPLQSQPSSTQGNGAPSLEVTSSGSLEPSGAGVAAATNEEESPPSLVAKRRRVAESVDGKFEMASGNETVKNEPKDSNARAGDEDKNIKKSSGEAAETQELKSSNASVAPDEVMKRKEDEQDEKPEKTDEEADDFPGLLQDQEGSAVDELLEYKQVDGDPKFAKVPEKTEEIGDTAIMELHVSDASEEDAVEKP</sequence>
<dbReference type="GO" id="GO:0008541">
    <property type="term" value="C:proteasome regulatory particle, lid subcomplex"/>
    <property type="evidence" value="ECO:0007669"/>
    <property type="project" value="TreeGrafter"/>
</dbReference>
<gene>
    <name evidence="12" type="primary">LOC115633238</name>
</gene>
<dbReference type="InterPro" id="IPR044868">
    <property type="entry name" value="Rpn13/ADRM1_Pru"/>
</dbReference>
<comment type="function">
    <text evidence="7">May function as a proteasomal ubiquitin receptor. May promote the deubiquitinating activity associated with the 26S proteasome.</text>
</comment>
<keyword evidence="6" id="KW-0539">Nucleus</keyword>
<keyword evidence="5" id="KW-0647">Proteasome</keyword>
<evidence type="ECO:0000256" key="3">
    <source>
        <dbReference type="ARBA" id="ARBA00009216"/>
    </source>
</evidence>
<dbReference type="GO" id="GO:0005634">
    <property type="term" value="C:nucleus"/>
    <property type="evidence" value="ECO:0007669"/>
    <property type="project" value="UniProtKB-SubCell"/>
</dbReference>
<dbReference type="Gene3D" id="2.30.29.70">
    <property type="entry name" value="Proteasomal ubiquitin receptor Rpn13/ADRM1"/>
    <property type="match status" value="1"/>
</dbReference>
<dbReference type="GO" id="GO:0061133">
    <property type="term" value="F:endopeptidase activator activity"/>
    <property type="evidence" value="ECO:0007669"/>
    <property type="project" value="TreeGrafter"/>
</dbReference>
<feature type="domain" description="Pru" evidence="10">
    <location>
        <begin position="13"/>
        <end position="126"/>
    </location>
</feature>
<keyword evidence="12" id="KW-0675">Receptor</keyword>
<organism evidence="11 12">
    <name type="scientific">Drosophila lebanonensis</name>
    <name type="common">Fruit fly</name>
    <name type="synonym">Scaptodrosophila lebanonensis</name>
    <dbReference type="NCBI Taxonomy" id="7225"/>
    <lineage>
        <taxon>Eukaryota</taxon>
        <taxon>Metazoa</taxon>
        <taxon>Ecdysozoa</taxon>
        <taxon>Arthropoda</taxon>
        <taxon>Hexapoda</taxon>
        <taxon>Insecta</taxon>
        <taxon>Pterygota</taxon>
        <taxon>Neoptera</taxon>
        <taxon>Endopterygota</taxon>
        <taxon>Diptera</taxon>
        <taxon>Brachycera</taxon>
        <taxon>Muscomorpha</taxon>
        <taxon>Ephydroidea</taxon>
        <taxon>Drosophilidae</taxon>
        <taxon>Scaptodrosophila</taxon>
    </lineage>
</organism>
<evidence type="ECO:0000259" key="10">
    <source>
        <dbReference type="PROSITE" id="PS51917"/>
    </source>
</evidence>
<dbReference type="FunFam" id="2.30.29.70:FF:000001">
    <property type="entry name" value="Proteasomal ubiquitin receptor ADRM1"/>
    <property type="match status" value="1"/>
</dbReference>
<dbReference type="RefSeq" id="XP_030386493.1">
    <property type="nucleotide sequence ID" value="XM_030530633.1"/>
</dbReference>
<dbReference type="GeneID" id="115633238"/>